<feature type="compositionally biased region" description="Low complexity" evidence="7">
    <location>
        <begin position="153"/>
        <end position="166"/>
    </location>
</feature>
<dbReference type="EMBL" id="NIVC01003181">
    <property type="protein sequence ID" value="PAA52801.1"/>
    <property type="molecule type" value="Genomic_DNA"/>
</dbReference>
<dbReference type="SUPFAM" id="SSF46785">
    <property type="entry name" value="Winged helix' DNA-binding domain"/>
    <property type="match status" value="1"/>
</dbReference>
<feature type="region of interest" description="Disordered" evidence="7">
    <location>
        <begin position="134"/>
        <end position="302"/>
    </location>
</feature>
<reference evidence="9 10" key="1">
    <citation type="submission" date="2017-06" db="EMBL/GenBank/DDBJ databases">
        <title>A platform for efficient transgenesis in Macrostomum lignano, a flatworm model organism for stem cell research.</title>
        <authorList>
            <person name="Berezikov E."/>
        </authorList>
    </citation>
    <scope>NUCLEOTIDE SEQUENCE [LARGE SCALE GENOMIC DNA]</scope>
    <source>
        <strain evidence="9">DV1</strain>
        <tissue evidence="9">Whole organism</tissue>
    </source>
</reference>
<keyword evidence="3 6" id="KW-0158">Chromosome</keyword>
<dbReference type="Gene3D" id="1.10.10.10">
    <property type="entry name" value="Winged helix-like DNA-binding domain superfamily/Winged helix DNA-binding domain"/>
    <property type="match status" value="1"/>
</dbReference>
<evidence type="ECO:0000259" key="8">
    <source>
        <dbReference type="PROSITE" id="PS51504"/>
    </source>
</evidence>
<dbReference type="PRINTS" id="PR00624">
    <property type="entry name" value="HISTONEH5"/>
</dbReference>
<dbReference type="GO" id="GO:0006334">
    <property type="term" value="P:nucleosome assembly"/>
    <property type="evidence" value="ECO:0007669"/>
    <property type="project" value="InterPro"/>
</dbReference>
<dbReference type="GO" id="GO:0005634">
    <property type="term" value="C:nucleus"/>
    <property type="evidence" value="ECO:0007669"/>
    <property type="project" value="UniProtKB-SubCell"/>
</dbReference>
<dbReference type="InterPro" id="IPR005818">
    <property type="entry name" value="Histone_H1/H5_H15"/>
</dbReference>
<dbReference type="AlphaFoldDB" id="A0A267DU17"/>
<feature type="compositionally biased region" description="Low complexity" evidence="7">
    <location>
        <begin position="179"/>
        <end position="210"/>
    </location>
</feature>
<evidence type="ECO:0000256" key="7">
    <source>
        <dbReference type="SAM" id="MobiDB-lite"/>
    </source>
</evidence>
<dbReference type="FunFam" id="1.10.10.10:FF:000140">
    <property type="entry name" value="Histone H1.0"/>
    <property type="match status" value="1"/>
</dbReference>
<comment type="similarity">
    <text evidence="6">Belongs to the histone H1/H5 family.</text>
</comment>
<accession>A0A267DU17</accession>
<dbReference type="InterPro" id="IPR036388">
    <property type="entry name" value="WH-like_DNA-bd_sf"/>
</dbReference>
<evidence type="ECO:0000256" key="5">
    <source>
        <dbReference type="ARBA" id="ARBA00023242"/>
    </source>
</evidence>
<dbReference type="Pfam" id="PF00538">
    <property type="entry name" value="Linker_histone"/>
    <property type="match status" value="1"/>
</dbReference>
<gene>
    <name evidence="9" type="ORF">BOX15_Mlig011166g1</name>
</gene>
<dbReference type="PROSITE" id="PS51504">
    <property type="entry name" value="H15"/>
    <property type="match status" value="1"/>
</dbReference>
<keyword evidence="10" id="KW-1185">Reference proteome</keyword>
<comment type="subcellular location">
    <subcellularLocation>
        <location evidence="2">Chromosome</location>
    </subcellularLocation>
    <subcellularLocation>
        <location evidence="1 6">Nucleus</location>
    </subcellularLocation>
</comment>
<proteinExistence type="inferred from homology"/>
<dbReference type="STRING" id="282301.A0A267DU17"/>
<feature type="compositionally biased region" description="Basic residues" evidence="7">
    <location>
        <begin position="211"/>
        <end position="228"/>
    </location>
</feature>
<protein>
    <recommendedName>
        <fullName evidence="8">H15 domain-containing protein</fullName>
    </recommendedName>
</protein>
<dbReference type="SMART" id="SM00526">
    <property type="entry name" value="H15"/>
    <property type="match status" value="1"/>
</dbReference>
<keyword evidence="5 6" id="KW-0539">Nucleus</keyword>
<sequence length="302" mass="30827">MHSGKTKIRQSVDAAMAQVCKLCTPCTVFGTVDGSRNNPPSEFSEPKMSATVAKAAGQKKPSKPKSHPSYTDMISAAIAALKERKGSSRQAITKYLLANYKFNSDEKIDFYVKAALKAGSKSGRYVHTKGVGATGSFQLAKKESAAKSKKPMAPKSPNKAKSPIASKKPKSPAAKKAKSPAAAKKPKSPAAAKKPKSPVAAKKPSSPVAAKRAKSPVAKKPRSPKPMKAKSPAGKRVAAKPSEAAAAAPEPAAAPAAPAAVAAKPNSRAGKKGAAPAAAGGAKPKSKTPTKAKKAAPAKAKK</sequence>
<feature type="region of interest" description="Disordered" evidence="7">
    <location>
        <begin position="35"/>
        <end position="70"/>
    </location>
</feature>
<evidence type="ECO:0000256" key="4">
    <source>
        <dbReference type="ARBA" id="ARBA00023125"/>
    </source>
</evidence>
<dbReference type="InterPro" id="IPR036390">
    <property type="entry name" value="WH_DNA-bd_sf"/>
</dbReference>
<dbReference type="GO" id="GO:0030527">
    <property type="term" value="F:structural constituent of chromatin"/>
    <property type="evidence" value="ECO:0007669"/>
    <property type="project" value="InterPro"/>
</dbReference>
<feature type="compositionally biased region" description="Basic residues" evidence="7">
    <location>
        <begin position="284"/>
        <end position="302"/>
    </location>
</feature>
<dbReference type="CDD" id="cd00073">
    <property type="entry name" value="H15"/>
    <property type="match status" value="1"/>
</dbReference>
<evidence type="ECO:0000256" key="6">
    <source>
        <dbReference type="RuleBase" id="RU003894"/>
    </source>
</evidence>
<feature type="compositionally biased region" description="Low complexity" evidence="7">
    <location>
        <begin position="272"/>
        <end position="283"/>
    </location>
</feature>
<comment type="caution">
    <text evidence="9">The sequence shown here is derived from an EMBL/GenBank/DDBJ whole genome shotgun (WGS) entry which is preliminary data.</text>
</comment>
<feature type="compositionally biased region" description="Low complexity" evidence="7">
    <location>
        <begin position="239"/>
        <end position="265"/>
    </location>
</feature>
<evidence type="ECO:0000256" key="2">
    <source>
        <dbReference type="ARBA" id="ARBA00004286"/>
    </source>
</evidence>
<dbReference type="Proteomes" id="UP000215902">
    <property type="component" value="Unassembled WGS sequence"/>
</dbReference>
<evidence type="ECO:0000313" key="10">
    <source>
        <dbReference type="Proteomes" id="UP000215902"/>
    </source>
</evidence>
<dbReference type="GO" id="GO:0000786">
    <property type="term" value="C:nucleosome"/>
    <property type="evidence" value="ECO:0007669"/>
    <property type="project" value="InterPro"/>
</dbReference>
<evidence type="ECO:0000256" key="3">
    <source>
        <dbReference type="ARBA" id="ARBA00022454"/>
    </source>
</evidence>
<keyword evidence="4 6" id="KW-0238">DNA-binding</keyword>
<feature type="domain" description="H15" evidence="8">
    <location>
        <begin position="66"/>
        <end position="141"/>
    </location>
</feature>
<name>A0A267DU17_9PLAT</name>
<evidence type="ECO:0000313" key="9">
    <source>
        <dbReference type="EMBL" id="PAA52801.1"/>
    </source>
</evidence>
<dbReference type="OrthoDB" id="1110759at2759"/>
<dbReference type="GO" id="GO:0003677">
    <property type="term" value="F:DNA binding"/>
    <property type="evidence" value="ECO:0007669"/>
    <property type="project" value="UniProtKB-KW"/>
</dbReference>
<evidence type="ECO:0000256" key="1">
    <source>
        <dbReference type="ARBA" id="ARBA00004123"/>
    </source>
</evidence>
<organism evidence="9 10">
    <name type="scientific">Macrostomum lignano</name>
    <dbReference type="NCBI Taxonomy" id="282301"/>
    <lineage>
        <taxon>Eukaryota</taxon>
        <taxon>Metazoa</taxon>
        <taxon>Spiralia</taxon>
        <taxon>Lophotrochozoa</taxon>
        <taxon>Platyhelminthes</taxon>
        <taxon>Rhabditophora</taxon>
        <taxon>Macrostomorpha</taxon>
        <taxon>Macrostomida</taxon>
        <taxon>Macrostomidae</taxon>
        <taxon>Macrostomum</taxon>
    </lineage>
</organism>
<feature type="compositionally biased region" description="Basic residues" evidence="7">
    <location>
        <begin position="167"/>
        <end position="178"/>
    </location>
</feature>
<dbReference type="InterPro" id="IPR005819">
    <property type="entry name" value="H1/H5"/>
</dbReference>